<evidence type="ECO:0000256" key="2">
    <source>
        <dbReference type="ARBA" id="ARBA00022676"/>
    </source>
</evidence>
<evidence type="ECO:0000313" key="7">
    <source>
        <dbReference type="Proteomes" id="UP000199137"/>
    </source>
</evidence>
<gene>
    <name evidence="6" type="ORF">SAMN05421854_107120</name>
</gene>
<dbReference type="PANTHER" id="PTHR48050:SF13">
    <property type="entry name" value="STEROL 3-BETA-GLUCOSYLTRANSFERASE UGT80A2"/>
    <property type="match status" value="1"/>
</dbReference>
<dbReference type="STRING" id="112413.SAMN05421854_107120"/>
<dbReference type="RefSeq" id="WP_107309562.1">
    <property type="nucleotide sequence ID" value="NZ_FOWC01000007.1"/>
</dbReference>
<dbReference type="Gene3D" id="3.40.50.2000">
    <property type="entry name" value="Glycogen Phosphorylase B"/>
    <property type="match status" value="2"/>
</dbReference>
<sequence>MRALFVTANFASHYYQLVPLAWALLAAGHEVRVASQPSFADVITGAGVPAVPVGPDVDLVKSLMDKLSRPQQGPPPLAPAGVTGQEWAAGGGSWRLTPFEVFAEWAEQTADDVIGFARRWSADLVVHDPISYVGPAAAAHLGIPAVRHLLGPDNTYLVRELLPDLLGSLTAALGVDPGRMLGTVTLDNCPAALQLDHQDDLERWRARYVPYNGPGSAAPWLLDRPERKRICLTWGFTPSMRGEAPVVPQLVEALSGIDAETVVVVASAGQAGLAAAPDHVRVVESVPMHLLLPSCDLVVHHGGIGTALTALHSAVPQLVMPQKPDELIVSRNVESSGIGKLLPRATGADLHGEQIATAAAELLEDTGYRRANQRVRDEMLSRPSPAALVADLERLAGTTALSGRR</sequence>
<dbReference type="Pfam" id="PF06722">
    <property type="entry name" value="EryCIII-like_C"/>
    <property type="match status" value="1"/>
</dbReference>
<reference evidence="6 7" key="1">
    <citation type="submission" date="2016-10" db="EMBL/GenBank/DDBJ databases">
        <authorList>
            <person name="de Groot N.N."/>
        </authorList>
    </citation>
    <scope>NUCLEOTIDE SEQUENCE [LARGE SCALE GENOMIC DNA]</scope>
    <source>
        <strain evidence="6 7">DSM 44637</strain>
    </source>
</reference>
<evidence type="ECO:0000259" key="4">
    <source>
        <dbReference type="Pfam" id="PF06722"/>
    </source>
</evidence>
<dbReference type="GO" id="GO:0017000">
    <property type="term" value="P:antibiotic biosynthetic process"/>
    <property type="evidence" value="ECO:0007669"/>
    <property type="project" value="UniProtKB-ARBA"/>
</dbReference>
<accession>A0A1I5TII4</accession>
<dbReference type="AlphaFoldDB" id="A0A1I5TII4"/>
<dbReference type="GO" id="GO:0016758">
    <property type="term" value="F:hexosyltransferase activity"/>
    <property type="evidence" value="ECO:0007669"/>
    <property type="project" value="UniProtKB-ARBA"/>
</dbReference>
<dbReference type="OrthoDB" id="5488434at2"/>
<dbReference type="SUPFAM" id="SSF53756">
    <property type="entry name" value="UDP-Glycosyltransferase/glycogen phosphorylase"/>
    <property type="match status" value="1"/>
</dbReference>
<evidence type="ECO:0000313" key="6">
    <source>
        <dbReference type="EMBL" id="SFP82894.1"/>
    </source>
</evidence>
<dbReference type="InterPro" id="IPR010610">
    <property type="entry name" value="EryCIII-like_C"/>
</dbReference>
<keyword evidence="3 6" id="KW-0808">Transferase</keyword>
<dbReference type="CDD" id="cd03784">
    <property type="entry name" value="GT1_Gtf-like"/>
    <property type="match status" value="1"/>
</dbReference>
<feature type="domain" description="Erythromycin biosynthesis protein CIII-like N-terminal" evidence="5">
    <location>
        <begin position="22"/>
        <end position="235"/>
    </location>
</feature>
<dbReference type="Proteomes" id="UP000199137">
    <property type="component" value="Unassembled WGS sequence"/>
</dbReference>
<dbReference type="PANTHER" id="PTHR48050">
    <property type="entry name" value="STEROL 3-BETA-GLUCOSYLTRANSFERASE"/>
    <property type="match status" value="1"/>
</dbReference>
<protein>
    <submittedName>
        <fullName evidence="6">UDP:flavonoid glycosyltransferase YjiC, YdhE family</fullName>
    </submittedName>
</protein>
<name>A0A1I5TII4_9PSEU</name>
<dbReference type="GO" id="GO:0008194">
    <property type="term" value="F:UDP-glycosyltransferase activity"/>
    <property type="evidence" value="ECO:0007669"/>
    <property type="project" value="InterPro"/>
</dbReference>
<organism evidence="6 7">
    <name type="scientific">Amycolatopsis rubida</name>
    <dbReference type="NCBI Taxonomy" id="112413"/>
    <lineage>
        <taxon>Bacteria</taxon>
        <taxon>Bacillati</taxon>
        <taxon>Actinomycetota</taxon>
        <taxon>Actinomycetes</taxon>
        <taxon>Pseudonocardiales</taxon>
        <taxon>Pseudonocardiaceae</taxon>
        <taxon>Amycolatopsis</taxon>
    </lineage>
</organism>
<dbReference type="EMBL" id="FOWC01000007">
    <property type="protein sequence ID" value="SFP82894.1"/>
    <property type="molecule type" value="Genomic_DNA"/>
</dbReference>
<evidence type="ECO:0000256" key="1">
    <source>
        <dbReference type="ARBA" id="ARBA00006962"/>
    </source>
</evidence>
<dbReference type="InterPro" id="IPR002213">
    <property type="entry name" value="UDP_glucos_trans"/>
</dbReference>
<evidence type="ECO:0000256" key="3">
    <source>
        <dbReference type="ARBA" id="ARBA00022679"/>
    </source>
</evidence>
<dbReference type="InterPro" id="IPR048284">
    <property type="entry name" value="EryCIII-like_N"/>
</dbReference>
<comment type="similarity">
    <text evidence="1">Belongs to the glycosyltransferase 28 family.</text>
</comment>
<evidence type="ECO:0000259" key="5">
    <source>
        <dbReference type="Pfam" id="PF21036"/>
    </source>
</evidence>
<feature type="domain" description="Erythromycin biosynthesis protein CIII-like C-terminal" evidence="4">
    <location>
        <begin position="250"/>
        <end position="395"/>
    </location>
</feature>
<keyword evidence="2" id="KW-0328">Glycosyltransferase</keyword>
<dbReference type="Pfam" id="PF21036">
    <property type="entry name" value="EryCIII-like_N"/>
    <property type="match status" value="1"/>
</dbReference>
<dbReference type="InterPro" id="IPR050426">
    <property type="entry name" value="Glycosyltransferase_28"/>
</dbReference>
<proteinExistence type="inferred from homology"/>